<name>A0A8J5R2V5_9HYME</name>
<evidence type="ECO:0000313" key="3">
    <source>
        <dbReference type="Proteomes" id="UP000729913"/>
    </source>
</evidence>
<dbReference type="OrthoDB" id="10363013at2759"/>
<comment type="caution">
    <text evidence="2">The sequence shown here is derived from an EMBL/GenBank/DDBJ whole genome shotgun (WGS) entry which is preliminary data.</text>
</comment>
<dbReference type="EMBL" id="JAAOIC020000049">
    <property type="protein sequence ID" value="KAG8036179.1"/>
    <property type="molecule type" value="Genomic_DNA"/>
</dbReference>
<evidence type="ECO:0000256" key="1">
    <source>
        <dbReference type="SAM" id="MobiDB-lite"/>
    </source>
</evidence>
<feature type="compositionally biased region" description="Polar residues" evidence="1">
    <location>
        <begin position="110"/>
        <end position="137"/>
    </location>
</feature>
<gene>
    <name evidence="2" type="ORF">G9C98_004759</name>
</gene>
<proteinExistence type="predicted"/>
<feature type="region of interest" description="Disordered" evidence="1">
    <location>
        <begin position="105"/>
        <end position="137"/>
    </location>
</feature>
<accession>A0A8J5R2V5</accession>
<reference evidence="2" key="1">
    <citation type="submission" date="2020-03" db="EMBL/GenBank/DDBJ databases">
        <authorList>
            <person name="Chebbi M.A."/>
            <person name="Drezen J.M."/>
        </authorList>
    </citation>
    <scope>NUCLEOTIDE SEQUENCE</scope>
    <source>
        <tissue evidence="2">Whole body</tissue>
    </source>
</reference>
<feature type="non-terminal residue" evidence="2">
    <location>
        <position position="160"/>
    </location>
</feature>
<dbReference type="Proteomes" id="UP000729913">
    <property type="component" value="Unassembled WGS sequence"/>
</dbReference>
<reference evidence="2" key="2">
    <citation type="submission" date="2021-04" db="EMBL/GenBank/DDBJ databases">
        <title>Genome-wide patterns of bracovirus chromosomal integration into multiple host tissues during parasitism.</title>
        <authorList>
            <person name="Chebbi M.A.C."/>
        </authorList>
    </citation>
    <scope>NUCLEOTIDE SEQUENCE</scope>
    <source>
        <tissue evidence="2">Whole body</tissue>
    </source>
</reference>
<organism evidence="2 3">
    <name type="scientific">Cotesia typhae</name>
    <dbReference type="NCBI Taxonomy" id="2053667"/>
    <lineage>
        <taxon>Eukaryota</taxon>
        <taxon>Metazoa</taxon>
        <taxon>Ecdysozoa</taxon>
        <taxon>Arthropoda</taxon>
        <taxon>Hexapoda</taxon>
        <taxon>Insecta</taxon>
        <taxon>Pterygota</taxon>
        <taxon>Neoptera</taxon>
        <taxon>Endopterygota</taxon>
        <taxon>Hymenoptera</taxon>
        <taxon>Apocrita</taxon>
        <taxon>Ichneumonoidea</taxon>
        <taxon>Braconidae</taxon>
        <taxon>Microgastrinae</taxon>
        <taxon>Cotesia</taxon>
    </lineage>
</organism>
<dbReference type="AlphaFoldDB" id="A0A8J5R2V5"/>
<evidence type="ECO:0000313" key="2">
    <source>
        <dbReference type="EMBL" id="KAG8036179.1"/>
    </source>
</evidence>
<sequence>MFSLFHGRIDGLNNLHDSRLDITDLKKTLMTDFEENLSKNNDTFEMKNFSNLDNNKELVSIERSLFNKLINKYNNCKNDHLKLNKSSDENKFLTELKAKVAPTYERRTKNSLPNDRVSSANPNLDENNLTSKSTNVNTIQPALVEPLPDISGENDLLYSN</sequence>
<keyword evidence="3" id="KW-1185">Reference proteome</keyword>
<protein>
    <submittedName>
        <fullName evidence="2">Uncharacterized protein</fullName>
    </submittedName>
</protein>